<dbReference type="SUPFAM" id="SSF68906">
    <property type="entry name" value="SAP domain"/>
    <property type="match status" value="1"/>
</dbReference>
<accession>A0AA39NR14</accession>
<gene>
    <name evidence="3" type="ORF">EV420DRAFT_1742657</name>
</gene>
<dbReference type="Proteomes" id="UP001175211">
    <property type="component" value="Unassembled WGS sequence"/>
</dbReference>
<dbReference type="EMBL" id="JAUEPS010000001">
    <property type="protein sequence ID" value="KAK0470267.1"/>
    <property type="molecule type" value="Genomic_DNA"/>
</dbReference>
<dbReference type="Pfam" id="PF02037">
    <property type="entry name" value="SAP"/>
    <property type="match status" value="1"/>
</dbReference>
<dbReference type="PROSITE" id="PS50800">
    <property type="entry name" value="SAP"/>
    <property type="match status" value="1"/>
</dbReference>
<evidence type="ECO:0000313" key="4">
    <source>
        <dbReference type="Proteomes" id="UP001175211"/>
    </source>
</evidence>
<dbReference type="InterPro" id="IPR036361">
    <property type="entry name" value="SAP_dom_sf"/>
</dbReference>
<evidence type="ECO:0000256" key="1">
    <source>
        <dbReference type="SAM" id="MobiDB-lite"/>
    </source>
</evidence>
<reference evidence="3" key="1">
    <citation type="submission" date="2023-06" db="EMBL/GenBank/DDBJ databases">
        <authorList>
            <consortium name="Lawrence Berkeley National Laboratory"/>
            <person name="Ahrendt S."/>
            <person name="Sahu N."/>
            <person name="Indic B."/>
            <person name="Wong-Bajracharya J."/>
            <person name="Merenyi Z."/>
            <person name="Ke H.-M."/>
            <person name="Monk M."/>
            <person name="Kocsube S."/>
            <person name="Drula E."/>
            <person name="Lipzen A."/>
            <person name="Balint B."/>
            <person name="Henrissat B."/>
            <person name="Andreopoulos B."/>
            <person name="Martin F.M."/>
            <person name="Harder C.B."/>
            <person name="Rigling D."/>
            <person name="Ford K.L."/>
            <person name="Foster G.D."/>
            <person name="Pangilinan J."/>
            <person name="Papanicolaou A."/>
            <person name="Barry K."/>
            <person name="LaButti K."/>
            <person name="Viragh M."/>
            <person name="Koriabine M."/>
            <person name="Yan M."/>
            <person name="Riley R."/>
            <person name="Champramary S."/>
            <person name="Plett K.L."/>
            <person name="Tsai I.J."/>
            <person name="Slot J."/>
            <person name="Sipos G."/>
            <person name="Plett J."/>
            <person name="Nagy L.G."/>
            <person name="Grigoriev I.V."/>
        </authorList>
    </citation>
    <scope>NUCLEOTIDE SEQUENCE</scope>
    <source>
        <strain evidence="3">CCBAS 213</strain>
    </source>
</reference>
<dbReference type="InterPro" id="IPR003034">
    <property type="entry name" value="SAP_dom"/>
</dbReference>
<comment type="caution">
    <text evidence="3">The sequence shown here is derived from an EMBL/GenBank/DDBJ whole genome shotgun (WGS) entry which is preliminary data.</text>
</comment>
<dbReference type="RefSeq" id="XP_060340060.1">
    <property type="nucleotide sequence ID" value="XM_060480053.1"/>
</dbReference>
<name>A0AA39NR14_ARMTA</name>
<feature type="region of interest" description="Disordered" evidence="1">
    <location>
        <begin position="1"/>
        <end position="64"/>
    </location>
</feature>
<dbReference type="Gene3D" id="1.10.720.30">
    <property type="entry name" value="SAP domain"/>
    <property type="match status" value="1"/>
</dbReference>
<feature type="compositionally biased region" description="Polar residues" evidence="1">
    <location>
        <begin position="18"/>
        <end position="37"/>
    </location>
</feature>
<protein>
    <recommendedName>
        <fullName evidence="2">SAP domain-containing protein</fullName>
    </recommendedName>
</protein>
<evidence type="ECO:0000259" key="2">
    <source>
        <dbReference type="PROSITE" id="PS50800"/>
    </source>
</evidence>
<keyword evidence="4" id="KW-1185">Reference proteome</keyword>
<organism evidence="3 4">
    <name type="scientific">Armillaria tabescens</name>
    <name type="common">Ringless honey mushroom</name>
    <name type="synonym">Agaricus tabescens</name>
    <dbReference type="NCBI Taxonomy" id="1929756"/>
    <lineage>
        <taxon>Eukaryota</taxon>
        <taxon>Fungi</taxon>
        <taxon>Dikarya</taxon>
        <taxon>Basidiomycota</taxon>
        <taxon>Agaricomycotina</taxon>
        <taxon>Agaricomycetes</taxon>
        <taxon>Agaricomycetidae</taxon>
        <taxon>Agaricales</taxon>
        <taxon>Marasmiineae</taxon>
        <taxon>Physalacriaceae</taxon>
        <taxon>Desarmillaria</taxon>
    </lineage>
</organism>
<proteinExistence type="predicted"/>
<dbReference type="AlphaFoldDB" id="A0AA39NR14"/>
<dbReference type="GeneID" id="85363601"/>
<dbReference type="SMART" id="SM00513">
    <property type="entry name" value="SAP"/>
    <property type="match status" value="1"/>
</dbReference>
<feature type="domain" description="SAP" evidence="2">
    <location>
        <begin position="72"/>
        <end position="106"/>
    </location>
</feature>
<sequence length="438" mass="48148">MAGFSEKNLDPVLMAMSRPSSSTTNAATGSENMVTPGTSPPDDSAHLPSSIGPVRTRRRGSKEGDLVVTRAKPLCTVQQLKEECKSRGLKCTGLKKELIDRLAQHGFALLSNMPQSSRQVSGPSAPTISLCTTFTSPQVPAFQEVDDDSDLIQAARSLDSDQVVKDAAELVESFEEGFGLGHGHGDECDEDEAGDVEIGEAETSEECSDNVARARATSSIGTTSFQPPAAAQATGWADEYILQTRRKSGRVTEQAVIAQWKQWIPQAIHDGLVPDDIVDANLIIHYLKYAATRQLLTKRGAPKQTNERLSASSLKKIMTMLGRVRGRQEDDNPDLKHSRPASNSRTVEFYKAVMIQTQRHRLQTEDFDIAKNTILDQELQPDQFSEITAAIFSQNQVPTIIKSHFAWTWQATTLNRGDEVINLPMSCLQPYHVNIPDF</sequence>
<evidence type="ECO:0000313" key="3">
    <source>
        <dbReference type="EMBL" id="KAK0470267.1"/>
    </source>
</evidence>